<proteinExistence type="predicted"/>
<accession>A0ACB6Z803</accession>
<gene>
    <name evidence="1" type="ORF">BDM02DRAFT_3130880</name>
</gene>
<dbReference type="EMBL" id="MU118080">
    <property type="protein sequence ID" value="KAF9645733.1"/>
    <property type="molecule type" value="Genomic_DNA"/>
</dbReference>
<name>A0ACB6Z803_THEGA</name>
<reference evidence="1" key="2">
    <citation type="journal article" date="2020" name="Nat. Commun.">
        <title>Large-scale genome sequencing of mycorrhizal fungi provides insights into the early evolution of symbiotic traits.</title>
        <authorList>
            <person name="Miyauchi S."/>
            <person name="Kiss E."/>
            <person name="Kuo A."/>
            <person name="Drula E."/>
            <person name="Kohler A."/>
            <person name="Sanchez-Garcia M."/>
            <person name="Morin E."/>
            <person name="Andreopoulos B."/>
            <person name="Barry K.W."/>
            <person name="Bonito G."/>
            <person name="Buee M."/>
            <person name="Carver A."/>
            <person name="Chen C."/>
            <person name="Cichocki N."/>
            <person name="Clum A."/>
            <person name="Culley D."/>
            <person name="Crous P.W."/>
            <person name="Fauchery L."/>
            <person name="Girlanda M."/>
            <person name="Hayes R.D."/>
            <person name="Keri Z."/>
            <person name="LaButti K."/>
            <person name="Lipzen A."/>
            <person name="Lombard V."/>
            <person name="Magnuson J."/>
            <person name="Maillard F."/>
            <person name="Murat C."/>
            <person name="Nolan M."/>
            <person name="Ohm R.A."/>
            <person name="Pangilinan J."/>
            <person name="Pereira M.F."/>
            <person name="Perotto S."/>
            <person name="Peter M."/>
            <person name="Pfister S."/>
            <person name="Riley R."/>
            <person name="Sitrit Y."/>
            <person name="Stielow J.B."/>
            <person name="Szollosi G."/>
            <person name="Zifcakova L."/>
            <person name="Stursova M."/>
            <person name="Spatafora J.W."/>
            <person name="Tedersoo L."/>
            <person name="Vaario L.M."/>
            <person name="Yamada A."/>
            <person name="Yan M."/>
            <person name="Wang P."/>
            <person name="Xu J."/>
            <person name="Bruns T."/>
            <person name="Baldrian P."/>
            <person name="Vilgalys R."/>
            <person name="Dunand C."/>
            <person name="Henrissat B."/>
            <person name="Grigoriev I.V."/>
            <person name="Hibbett D."/>
            <person name="Nagy L.G."/>
            <person name="Martin F.M."/>
        </authorList>
    </citation>
    <scope>NUCLEOTIDE SEQUENCE</scope>
    <source>
        <strain evidence="1">P2</strain>
    </source>
</reference>
<dbReference type="Proteomes" id="UP000886501">
    <property type="component" value="Unassembled WGS sequence"/>
</dbReference>
<reference evidence="1" key="1">
    <citation type="submission" date="2019-10" db="EMBL/GenBank/DDBJ databases">
        <authorList>
            <consortium name="DOE Joint Genome Institute"/>
            <person name="Kuo A."/>
            <person name="Miyauchi S."/>
            <person name="Kiss E."/>
            <person name="Drula E."/>
            <person name="Kohler A."/>
            <person name="Sanchez-Garcia M."/>
            <person name="Andreopoulos B."/>
            <person name="Barry K.W."/>
            <person name="Bonito G."/>
            <person name="Buee M."/>
            <person name="Carver A."/>
            <person name="Chen C."/>
            <person name="Cichocki N."/>
            <person name="Clum A."/>
            <person name="Culley D."/>
            <person name="Crous P.W."/>
            <person name="Fauchery L."/>
            <person name="Girlanda M."/>
            <person name="Hayes R."/>
            <person name="Keri Z."/>
            <person name="Labutti K."/>
            <person name="Lipzen A."/>
            <person name="Lombard V."/>
            <person name="Magnuson J."/>
            <person name="Maillard F."/>
            <person name="Morin E."/>
            <person name="Murat C."/>
            <person name="Nolan M."/>
            <person name="Ohm R."/>
            <person name="Pangilinan J."/>
            <person name="Pereira M."/>
            <person name="Perotto S."/>
            <person name="Peter M."/>
            <person name="Riley R."/>
            <person name="Sitrit Y."/>
            <person name="Stielow B."/>
            <person name="Szollosi G."/>
            <person name="Zifcakova L."/>
            <person name="Stursova M."/>
            <person name="Spatafora J.W."/>
            <person name="Tedersoo L."/>
            <person name="Vaario L.-M."/>
            <person name="Yamada A."/>
            <person name="Yan M."/>
            <person name="Wang P."/>
            <person name="Xu J."/>
            <person name="Bruns T."/>
            <person name="Baldrian P."/>
            <person name="Vilgalys R."/>
            <person name="Henrissat B."/>
            <person name="Grigoriev I.V."/>
            <person name="Hibbett D."/>
            <person name="Nagy L.G."/>
            <person name="Martin F.M."/>
        </authorList>
    </citation>
    <scope>NUCLEOTIDE SEQUENCE</scope>
    <source>
        <strain evidence="1">P2</strain>
    </source>
</reference>
<organism evidence="1 2">
    <name type="scientific">Thelephora ganbajun</name>
    <name type="common">Ganba fungus</name>
    <dbReference type="NCBI Taxonomy" id="370292"/>
    <lineage>
        <taxon>Eukaryota</taxon>
        <taxon>Fungi</taxon>
        <taxon>Dikarya</taxon>
        <taxon>Basidiomycota</taxon>
        <taxon>Agaricomycotina</taxon>
        <taxon>Agaricomycetes</taxon>
        <taxon>Thelephorales</taxon>
        <taxon>Thelephoraceae</taxon>
        <taxon>Thelephora</taxon>
    </lineage>
</organism>
<evidence type="ECO:0000313" key="1">
    <source>
        <dbReference type="EMBL" id="KAF9645733.1"/>
    </source>
</evidence>
<keyword evidence="2" id="KW-1185">Reference proteome</keyword>
<evidence type="ECO:0000313" key="2">
    <source>
        <dbReference type="Proteomes" id="UP000886501"/>
    </source>
</evidence>
<comment type="caution">
    <text evidence="1">The sequence shown here is derived from an EMBL/GenBank/DDBJ whole genome shotgun (WGS) entry which is preliminary data.</text>
</comment>
<sequence length="205" mass="22699">MSSICRTGALPSLCGGRNRPVQAYTASFSGAGNDSKNHVAIPCALDDFLDVDEEPGVMLNHDGCEVEEFNLQRIVSLRGKSLLCSLEPKKRLDNLLINKTACRGRTNSHDGKVVAENCGDLKDEVNSWHLLENLYKDRDQKRVELNGSLILSEEHVQRKDRTHTSKGVTNYLFSPLKTSVPKAEKGANYKEGCGLWMGRGVGLRR</sequence>
<protein>
    <submittedName>
        <fullName evidence="1">Uncharacterized protein</fullName>
    </submittedName>
</protein>